<comment type="caution">
    <text evidence="11">The sequence shown here is derived from an EMBL/GenBank/DDBJ whole genome shotgun (WGS) entry which is preliminary data.</text>
</comment>
<reference evidence="11" key="1">
    <citation type="journal article" date="2023" name="G3 (Bethesda)">
        <title>Whole genome assemblies of Zophobas morio and Tenebrio molitor.</title>
        <authorList>
            <person name="Kaur S."/>
            <person name="Stinson S.A."/>
            <person name="diCenzo G.C."/>
        </authorList>
    </citation>
    <scope>NUCLEOTIDE SEQUENCE</scope>
    <source>
        <strain evidence="11">QUZm001</strain>
    </source>
</reference>
<evidence type="ECO:0000256" key="1">
    <source>
        <dbReference type="ARBA" id="ARBA00004651"/>
    </source>
</evidence>
<name>A0AA38IZW0_9CUCU</name>
<dbReference type="GO" id="GO:0005886">
    <property type="term" value="C:plasma membrane"/>
    <property type="evidence" value="ECO:0007669"/>
    <property type="project" value="UniProtKB-SubCell"/>
</dbReference>
<keyword evidence="4 10" id="KW-0812">Transmembrane</keyword>
<gene>
    <name evidence="11" type="ORF">Zmor_007816</name>
</gene>
<comment type="subcellular location">
    <subcellularLocation>
        <location evidence="1 10">Cell membrane</location>
        <topology evidence="1 10">Multi-pass membrane protein</topology>
    </subcellularLocation>
</comment>
<feature type="transmembrane region" description="Helical" evidence="10">
    <location>
        <begin position="252"/>
        <end position="273"/>
    </location>
</feature>
<feature type="transmembrane region" description="Helical" evidence="10">
    <location>
        <begin position="184"/>
        <end position="206"/>
    </location>
</feature>
<evidence type="ECO:0000256" key="7">
    <source>
        <dbReference type="ARBA" id="ARBA00023136"/>
    </source>
</evidence>
<accession>A0AA38IZW0</accession>
<evidence type="ECO:0000256" key="2">
    <source>
        <dbReference type="ARBA" id="ARBA00022475"/>
    </source>
</evidence>
<feature type="transmembrane region" description="Helical" evidence="10">
    <location>
        <begin position="35"/>
        <end position="62"/>
    </location>
</feature>
<evidence type="ECO:0000256" key="4">
    <source>
        <dbReference type="ARBA" id="ARBA00022692"/>
    </source>
</evidence>
<evidence type="ECO:0000313" key="11">
    <source>
        <dbReference type="EMBL" id="KAJ3663566.1"/>
    </source>
</evidence>
<dbReference type="AlphaFoldDB" id="A0AA38IZW0"/>
<protein>
    <recommendedName>
        <fullName evidence="10">Odorant receptor</fullName>
    </recommendedName>
</protein>
<evidence type="ECO:0000256" key="5">
    <source>
        <dbReference type="ARBA" id="ARBA00022725"/>
    </source>
</evidence>
<feature type="transmembrane region" description="Helical" evidence="10">
    <location>
        <begin position="285"/>
        <end position="305"/>
    </location>
</feature>
<keyword evidence="9 10" id="KW-0807">Transducer</keyword>
<evidence type="ECO:0000256" key="8">
    <source>
        <dbReference type="ARBA" id="ARBA00023170"/>
    </source>
</evidence>
<organism evidence="11 12">
    <name type="scientific">Zophobas morio</name>
    <dbReference type="NCBI Taxonomy" id="2755281"/>
    <lineage>
        <taxon>Eukaryota</taxon>
        <taxon>Metazoa</taxon>
        <taxon>Ecdysozoa</taxon>
        <taxon>Arthropoda</taxon>
        <taxon>Hexapoda</taxon>
        <taxon>Insecta</taxon>
        <taxon>Pterygota</taxon>
        <taxon>Neoptera</taxon>
        <taxon>Endopterygota</taxon>
        <taxon>Coleoptera</taxon>
        <taxon>Polyphaga</taxon>
        <taxon>Cucujiformia</taxon>
        <taxon>Tenebrionidae</taxon>
        <taxon>Zophobas</taxon>
    </lineage>
</organism>
<keyword evidence="3 10" id="KW-0716">Sensory transduction</keyword>
<comment type="caution">
    <text evidence="10">Lacks conserved residue(s) required for the propagation of feature annotation.</text>
</comment>
<dbReference type="GO" id="GO:0005549">
    <property type="term" value="F:odorant binding"/>
    <property type="evidence" value="ECO:0007669"/>
    <property type="project" value="InterPro"/>
</dbReference>
<dbReference type="GO" id="GO:0004984">
    <property type="term" value="F:olfactory receptor activity"/>
    <property type="evidence" value="ECO:0007669"/>
    <property type="project" value="InterPro"/>
</dbReference>
<keyword evidence="8 10" id="KW-0675">Receptor</keyword>
<dbReference type="Proteomes" id="UP001168821">
    <property type="component" value="Unassembled WGS sequence"/>
</dbReference>
<keyword evidence="6 10" id="KW-1133">Transmembrane helix</keyword>
<keyword evidence="2" id="KW-1003">Cell membrane</keyword>
<dbReference type="Pfam" id="PF02949">
    <property type="entry name" value="7tm_6"/>
    <property type="match status" value="1"/>
</dbReference>
<feature type="transmembrane region" description="Helical" evidence="10">
    <location>
        <begin position="130"/>
        <end position="149"/>
    </location>
</feature>
<dbReference type="InterPro" id="IPR004117">
    <property type="entry name" value="7tm6_olfct_rcpt"/>
</dbReference>
<evidence type="ECO:0000256" key="10">
    <source>
        <dbReference type="RuleBase" id="RU351113"/>
    </source>
</evidence>
<dbReference type="EMBL" id="JALNTZ010000002">
    <property type="protein sequence ID" value="KAJ3663566.1"/>
    <property type="molecule type" value="Genomic_DNA"/>
</dbReference>
<sequence>MEKFNWQTGINTNIRSLRVLGLWPQGYETYKLNLYTLYTTVCVLGLLCSHSFVQTFNIFFILDDLDAFTSSIFVTLSCVGTVAKTYYLLKNMPLLKQLFLNIEDKIFQPRDQSQENLIAPNIKSWQQFYLLFRISCFCTTFFWSTYPILDKWTSQHRLPFLAWYPYDFTVSPLYEITYIHQVVAIWYLVTVSLNIDCLIAALNMFVGAQCDILADNLKNLGQTGVYDFNLNLIKCVLHHRAILSFAEKSNKFFNWIVLLQFFTSAISVGFSMFQLTLVEPFSSRFYSFVCYASAIIIEMFIYCWFGNEVEIKSKAIPYAVFESEWIGIPLTVQRNLMIFILKTQSPIKLSALNLFYLSVDTFKAILRTSWSYFTVLNQVNK</sequence>
<keyword evidence="5 10" id="KW-0552">Olfaction</keyword>
<dbReference type="PANTHER" id="PTHR21137">
    <property type="entry name" value="ODORANT RECEPTOR"/>
    <property type="match status" value="1"/>
</dbReference>
<dbReference type="PANTHER" id="PTHR21137:SF35">
    <property type="entry name" value="ODORANT RECEPTOR 19A-RELATED"/>
    <property type="match status" value="1"/>
</dbReference>
<dbReference type="GO" id="GO:0007165">
    <property type="term" value="P:signal transduction"/>
    <property type="evidence" value="ECO:0007669"/>
    <property type="project" value="UniProtKB-KW"/>
</dbReference>
<proteinExistence type="inferred from homology"/>
<evidence type="ECO:0000256" key="3">
    <source>
        <dbReference type="ARBA" id="ARBA00022606"/>
    </source>
</evidence>
<evidence type="ECO:0000256" key="9">
    <source>
        <dbReference type="ARBA" id="ARBA00023224"/>
    </source>
</evidence>
<keyword evidence="7 10" id="KW-0472">Membrane</keyword>
<keyword evidence="12" id="KW-1185">Reference proteome</keyword>
<feature type="transmembrane region" description="Helical" evidence="10">
    <location>
        <begin position="68"/>
        <end position="89"/>
    </location>
</feature>
<evidence type="ECO:0000313" key="12">
    <source>
        <dbReference type="Proteomes" id="UP001168821"/>
    </source>
</evidence>
<comment type="similarity">
    <text evidence="10">Belongs to the insect chemoreceptor superfamily. Heteromeric odorant receptor channel (TC 1.A.69) family.</text>
</comment>
<evidence type="ECO:0000256" key="6">
    <source>
        <dbReference type="ARBA" id="ARBA00022989"/>
    </source>
</evidence>